<gene>
    <name evidence="6" type="ORF">PLOB_00030717</name>
</gene>
<dbReference type="PANTHER" id="PTHR11571">
    <property type="entry name" value="GLUTATHIONE S-TRANSFERASE"/>
    <property type="match status" value="1"/>
</dbReference>
<dbReference type="Gene3D" id="1.20.1050.130">
    <property type="match status" value="1"/>
</dbReference>
<dbReference type="Proteomes" id="UP001159405">
    <property type="component" value="Unassembled WGS sequence"/>
</dbReference>
<dbReference type="CDD" id="cd03039">
    <property type="entry name" value="GST_N_Sigma_like"/>
    <property type="match status" value="1"/>
</dbReference>
<dbReference type="InterPro" id="IPR036249">
    <property type="entry name" value="Thioredoxin-like_sf"/>
</dbReference>
<proteinExistence type="predicted"/>
<dbReference type="SUPFAM" id="SSF52833">
    <property type="entry name" value="Thioredoxin-like"/>
    <property type="match status" value="1"/>
</dbReference>
<accession>A0ABN8RZH2</accession>
<feature type="domain" description="GST C-terminal" evidence="5">
    <location>
        <begin position="4"/>
        <end position="135"/>
    </location>
</feature>
<dbReference type="InterPro" id="IPR004045">
    <property type="entry name" value="Glutathione_S-Trfase_N"/>
</dbReference>
<dbReference type="EC" id="2.5.1.18" evidence="1"/>
<dbReference type="SFLD" id="SFLDS00019">
    <property type="entry name" value="Glutathione_Transferase_(cytos"/>
    <property type="match status" value="1"/>
</dbReference>
<dbReference type="SUPFAM" id="SSF47616">
    <property type="entry name" value="GST C-terminal domain-like"/>
    <property type="match status" value="1"/>
</dbReference>
<keyword evidence="7" id="KW-1185">Reference proteome</keyword>
<name>A0ABN8RZH2_9CNID</name>
<protein>
    <recommendedName>
        <fullName evidence="1">glutathione transferase</fullName>
        <ecNumber evidence="1">2.5.1.18</ecNumber>
    </recommendedName>
</protein>
<sequence>MPGNDIEKAKADIFSEAIYDLENAFIRAVADPDKNQQRVLMAKFKSETAPKASVYLEKFLDKNPKDEVFCLSYADISFFAFFNSYLGGGELEVPEALKDHPRLTTLYEKVRDEPKIKAWIEKLLAVLNLRRVCVLYIRILHTFVLIFQTFLNEMPQYKLTYFPIRGKAECIRIVFAIAGVEFEDVRVHPQDWPKLKESGLSPSGQLPILEVNGQILTQSKAILSYVAKELGLAPEDNFQLAQADMLAGVISELEDKLNAAFANEDQEKKARNLHLQ</sequence>
<dbReference type="Gene3D" id="1.20.1050.10">
    <property type="match status" value="1"/>
</dbReference>
<dbReference type="Pfam" id="PF02798">
    <property type="entry name" value="GST_N"/>
    <property type="match status" value="1"/>
</dbReference>
<dbReference type="InterPro" id="IPR040079">
    <property type="entry name" value="Glutathione_S-Trfase"/>
</dbReference>
<dbReference type="PANTHER" id="PTHR11571:SF224">
    <property type="entry name" value="HEMATOPOIETIC PROSTAGLANDIN D SYNTHASE"/>
    <property type="match status" value="1"/>
</dbReference>
<dbReference type="Pfam" id="PF14497">
    <property type="entry name" value="GST_C_3"/>
    <property type="match status" value="1"/>
</dbReference>
<dbReference type="CDD" id="cd03192">
    <property type="entry name" value="GST_C_Sigma_like"/>
    <property type="match status" value="1"/>
</dbReference>
<feature type="domain" description="GST N-terminal" evidence="4">
    <location>
        <begin position="155"/>
        <end position="234"/>
    </location>
</feature>
<dbReference type="InterPro" id="IPR050213">
    <property type="entry name" value="GST_superfamily"/>
</dbReference>
<evidence type="ECO:0000256" key="2">
    <source>
        <dbReference type="ARBA" id="ARBA00022679"/>
    </source>
</evidence>
<comment type="caution">
    <text evidence="6">The sequence shown here is derived from an EMBL/GenBank/DDBJ whole genome shotgun (WGS) entry which is preliminary data.</text>
</comment>
<evidence type="ECO:0000256" key="1">
    <source>
        <dbReference type="ARBA" id="ARBA00012452"/>
    </source>
</evidence>
<dbReference type="PROSITE" id="PS50405">
    <property type="entry name" value="GST_CTER"/>
    <property type="match status" value="1"/>
</dbReference>
<reference evidence="6 7" key="1">
    <citation type="submission" date="2022-05" db="EMBL/GenBank/DDBJ databases">
        <authorList>
            <consortium name="Genoscope - CEA"/>
            <person name="William W."/>
        </authorList>
    </citation>
    <scope>NUCLEOTIDE SEQUENCE [LARGE SCALE GENOMIC DNA]</scope>
</reference>
<organism evidence="6 7">
    <name type="scientific">Porites lobata</name>
    <dbReference type="NCBI Taxonomy" id="104759"/>
    <lineage>
        <taxon>Eukaryota</taxon>
        <taxon>Metazoa</taxon>
        <taxon>Cnidaria</taxon>
        <taxon>Anthozoa</taxon>
        <taxon>Hexacorallia</taxon>
        <taxon>Scleractinia</taxon>
        <taxon>Fungiina</taxon>
        <taxon>Poritidae</taxon>
        <taxon>Porites</taxon>
    </lineage>
</organism>
<dbReference type="InterPro" id="IPR010987">
    <property type="entry name" value="Glutathione-S-Trfase_C-like"/>
</dbReference>
<comment type="catalytic activity">
    <reaction evidence="3">
        <text>RX + glutathione = an S-substituted glutathione + a halide anion + H(+)</text>
        <dbReference type="Rhea" id="RHEA:16437"/>
        <dbReference type="ChEBI" id="CHEBI:15378"/>
        <dbReference type="ChEBI" id="CHEBI:16042"/>
        <dbReference type="ChEBI" id="CHEBI:17792"/>
        <dbReference type="ChEBI" id="CHEBI:57925"/>
        <dbReference type="ChEBI" id="CHEBI:90779"/>
        <dbReference type="EC" id="2.5.1.18"/>
    </reaction>
</comment>
<dbReference type="InterPro" id="IPR036282">
    <property type="entry name" value="Glutathione-S-Trfase_C_sf"/>
</dbReference>
<keyword evidence="2" id="KW-0808">Transferase</keyword>
<evidence type="ECO:0000256" key="3">
    <source>
        <dbReference type="ARBA" id="ARBA00047960"/>
    </source>
</evidence>
<evidence type="ECO:0000313" key="7">
    <source>
        <dbReference type="Proteomes" id="UP001159405"/>
    </source>
</evidence>
<dbReference type="EMBL" id="CALNXK010000396">
    <property type="protein sequence ID" value="CAH3184708.1"/>
    <property type="molecule type" value="Genomic_DNA"/>
</dbReference>
<evidence type="ECO:0000259" key="5">
    <source>
        <dbReference type="PROSITE" id="PS50405"/>
    </source>
</evidence>
<evidence type="ECO:0000313" key="6">
    <source>
        <dbReference type="EMBL" id="CAH3184708.1"/>
    </source>
</evidence>
<dbReference type="PROSITE" id="PS50404">
    <property type="entry name" value="GST_NTER"/>
    <property type="match status" value="1"/>
</dbReference>
<evidence type="ECO:0000259" key="4">
    <source>
        <dbReference type="PROSITE" id="PS50404"/>
    </source>
</evidence>
<dbReference type="InterPro" id="IPR004046">
    <property type="entry name" value="GST_C"/>
</dbReference>